<dbReference type="Gene3D" id="2.60.120.200">
    <property type="match status" value="1"/>
</dbReference>
<dbReference type="Pfam" id="PF00629">
    <property type="entry name" value="MAM"/>
    <property type="match status" value="1"/>
</dbReference>
<proteinExistence type="predicted"/>
<dbReference type="PROSITE" id="PS50958">
    <property type="entry name" value="SMB_2"/>
    <property type="match status" value="1"/>
</dbReference>
<dbReference type="SUPFAM" id="SSF49899">
    <property type="entry name" value="Concanavalin A-like lectins/glucanases"/>
    <property type="match status" value="1"/>
</dbReference>
<feature type="domain" description="Sushi" evidence="7">
    <location>
        <begin position="26"/>
        <end position="79"/>
    </location>
</feature>
<evidence type="ECO:0000256" key="1">
    <source>
        <dbReference type="ARBA" id="ARBA00023157"/>
    </source>
</evidence>
<feature type="domain" description="Sushi" evidence="7">
    <location>
        <begin position="80"/>
        <end position="133"/>
    </location>
</feature>
<evidence type="ECO:0000259" key="7">
    <source>
        <dbReference type="PROSITE" id="PS50923"/>
    </source>
</evidence>
<dbReference type="InterPro" id="IPR036024">
    <property type="entry name" value="Somatomedin_B-like_dom_sf"/>
</dbReference>
<keyword evidence="4" id="KW-1133">Transmembrane helix</keyword>
<feature type="region of interest" description="Disordered" evidence="3">
    <location>
        <begin position="635"/>
        <end position="680"/>
    </location>
</feature>
<evidence type="ECO:0000313" key="10">
    <source>
        <dbReference type="EMBL" id="JAT38280.1"/>
    </source>
</evidence>
<dbReference type="AlphaFoldDB" id="A0A1B6MQS3"/>
<dbReference type="EMBL" id="GEBQ01001697">
    <property type="protein sequence ID" value="JAT38280.1"/>
    <property type="molecule type" value="Transcribed_RNA"/>
</dbReference>
<feature type="chain" id="PRO_5008588396" description="Sushi domain-containing protein" evidence="5">
    <location>
        <begin position="24"/>
        <end position="796"/>
    </location>
</feature>
<feature type="compositionally biased region" description="Pro residues" evidence="3">
    <location>
        <begin position="652"/>
        <end position="662"/>
    </location>
</feature>
<dbReference type="CDD" id="cd06263">
    <property type="entry name" value="MAM"/>
    <property type="match status" value="1"/>
</dbReference>
<comment type="caution">
    <text evidence="2">Lacks conserved residue(s) required for the propagation of feature annotation.</text>
</comment>
<evidence type="ECO:0008006" key="11">
    <source>
        <dbReference type="Google" id="ProtNLM"/>
    </source>
</evidence>
<reference evidence="10" key="1">
    <citation type="submission" date="2015-11" db="EMBL/GenBank/DDBJ databases">
        <title>De novo transcriptome assembly of four potential Pierce s Disease insect vectors from Arizona vineyards.</title>
        <authorList>
            <person name="Tassone E.E."/>
        </authorList>
    </citation>
    <scope>NUCLEOTIDE SEQUENCE</scope>
</reference>
<name>A0A1B6MQS3_9HEMI</name>
<dbReference type="SMART" id="SM00137">
    <property type="entry name" value="MAM"/>
    <property type="match status" value="1"/>
</dbReference>
<dbReference type="InterPro" id="IPR051560">
    <property type="entry name" value="MAM_domain-containing"/>
</dbReference>
<organism evidence="10">
    <name type="scientific">Graphocephala atropunctata</name>
    <dbReference type="NCBI Taxonomy" id="36148"/>
    <lineage>
        <taxon>Eukaryota</taxon>
        <taxon>Metazoa</taxon>
        <taxon>Ecdysozoa</taxon>
        <taxon>Arthropoda</taxon>
        <taxon>Hexapoda</taxon>
        <taxon>Insecta</taxon>
        <taxon>Pterygota</taxon>
        <taxon>Neoptera</taxon>
        <taxon>Paraneoptera</taxon>
        <taxon>Hemiptera</taxon>
        <taxon>Auchenorrhyncha</taxon>
        <taxon>Membracoidea</taxon>
        <taxon>Cicadellidae</taxon>
        <taxon>Cicadellinae</taxon>
        <taxon>Cicadellini</taxon>
        <taxon>Graphocephala</taxon>
    </lineage>
</organism>
<feature type="transmembrane region" description="Helical" evidence="4">
    <location>
        <begin position="727"/>
        <end position="751"/>
    </location>
</feature>
<keyword evidence="4" id="KW-0812">Transmembrane</keyword>
<dbReference type="Gene3D" id="4.10.410.20">
    <property type="match status" value="1"/>
</dbReference>
<dbReference type="GO" id="GO:0016020">
    <property type="term" value="C:membrane"/>
    <property type="evidence" value="ECO:0007669"/>
    <property type="project" value="InterPro"/>
</dbReference>
<evidence type="ECO:0000256" key="4">
    <source>
        <dbReference type="SAM" id="Phobius"/>
    </source>
</evidence>
<gene>
    <name evidence="9" type="ORF">g.19568</name>
    <name evidence="10" type="ORF">g.19571</name>
</gene>
<dbReference type="Gene3D" id="2.10.70.10">
    <property type="entry name" value="Complement Module, domain 1"/>
    <property type="match status" value="2"/>
</dbReference>
<feature type="domain" description="SMB" evidence="8">
    <location>
        <begin position="322"/>
        <end position="364"/>
    </location>
</feature>
<dbReference type="InterPro" id="IPR013320">
    <property type="entry name" value="ConA-like_dom_sf"/>
</dbReference>
<evidence type="ECO:0000259" key="6">
    <source>
        <dbReference type="PROSITE" id="PS50060"/>
    </source>
</evidence>
<dbReference type="PROSITE" id="PS50923">
    <property type="entry name" value="SUSHI"/>
    <property type="match status" value="2"/>
</dbReference>
<dbReference type="SUPFAM" id="SSF57535">
    <property type="entry name" value="Complement control module/SCR domain"/>
    <property type="match status" value="2"/>
</dbReference>
<feature type="domain" description="MAM" evidence="6">
    <location>
        <begin position="140"/>
        <end position="306"/>
    </location>
</feature>
<accession>A0A1B6MQS3</accession>
<evidence type="ECO:0000256" key="5">
    <source>
        <dbReference type="SAM" id="SignalP"/>
    </source>
</evidence>
<dbReference type="SMART" id="SM00032">
    <property type="entry name" value="CCP"/>
    <property type="match status" value="2"/>
</dbReference>
<dbReference type="InterPro" id="IPR000436">
    <property type="entry name" value="Sushi_SCR_CCP_dom"/>
</dbReference>
<dbReference type="Pfam" id="PF00084">
    <property type="entry name" value="Sushi"/>
    <property type="match status" value="2"/>
</dbReference>
<dbReference type="PANTHER" id="PTHR23282:SF146">
    <property type="entry name" value="RT07201P-RELATED"/>
    <property type="match status" value="1"/>
</dbReference>
<sequence>NMKLLSVPLLAAVLITLPHLLETARLKCPPRLLKGGRVRIRSKGRVIKYVCLRGYQVLGNKYSTCIRGQWDSPAPICISRGCETLDVLNGQVIETYRGAFVTVHCDPGYQLVGTRDLYCNGAKWNDSYPSCKELNVTAQRLCDFESEDLCGWAHDLNHDFDWRRHNFATPSGHVGTGPSFDHTLGPGLNGHYMYLETSSPRLENDTARLFSPVFPAPSSPNSCFTFWYHMYGLTTGSLNVYLHHHDSVLLFSQSGDQGNQWKQAVLPLPPLDSNFQIVIEGVRGTGYEGDTAIDDVKLGEEGDCVIAATTSVAPISTSEVGDGASCEHRCLLVTSDPLLCECTTDCITNNTCCPDFLVKCSPPSIGPLVVSTESPGSQDWISQKVSPIMVQSEIPTTSRTTIETTKLIQSSVSTNTRLPSSKASTPSVIKTSTVDDSSIKSSVQTFHSQLPVTIPTQTSPGTRITVLPNDRNRIFTSTNDSKTIAPLQPWNMTPVITRISKKPSVLYQSSTSVKSTSTTMKIPIKPQTSVKVTSVPTVSSSSPTIKTTTTKKPITKPRKVFIVPTIKPWIPKIASTITIRKIEFVTPPPPVVFRTPAKTTSFSTHATNKKSSTNTFVAMTSTLSPKLMKNSTKEFSKSRNDVLHPSWRKGLMPPPPPLPTLGPKPGLKTQKTTKSPSVKTTKTKLHENYLADQPLDSAESKWKSKYKPKAEEPIHAQFSTTTPASEVVHILVVAVGVLLLLASVLASVCAVRRRKINRRSIEDDDLDIRFLASDEILDFTLARPSMDEALICETSR</sequence>
<dbReference type="PROSITE" id="PS00524">
    <property type="entry name" value="SMB_1"/>
    <property type="match status" value="1"/>
</dbReference>
<dbReference type="PANTHER" id="PTHR23282">
    <property type="entry name" value="APICAL ENDOSOMAL GLYCOPROTEIN PRECURSOR"/>
    <property type="match status" value="1"/>
</dbReference>
<evidence type="ECO:0000256" key="3">
    <source>
        <dbReference type="SAM" id="MobiDB-lite"/>
    </source>
</evidence>
<keyword evidence="2" id="KW-0768">Sushi</keyword>
<dbReference type="InterPro" id="IPR035976">
    <property type="entry name" value="Sushi/SCR/CCP_sf"/>
</dbReference>
<feature type="signal peptide" evidence="5">
    <location>
        <begin position="1"/>
        <end position="23"/>
    </location>
</feature>
<dbReference type="SUPFAM" id="SSF90188">
    <property type="entry name" value="Somatomedin B domain"/>
    <property type="match status" value="1"/>
</dbReference>
<dbReference type="CDD" id="cd00033">
    <property type="entry name" value="CCP"/>
    <property type="match status" value="2"/>
</dbReference>
<feature type="compositionally biased region" description="Low complexity" evidence="3">
    <location>
        <begin position="663"/>
        <end position="680"/>
    </location>
</feature>
<dbReference type="PROSITE" id="PS50060">
    <property type="entry name" value="MAM_2"/>
    <property type="match status" value="1"/>
</dbReference>
<keyword evidence="4" id="KW-0472">Membrane</keyword>
<protein>
    <recommendedName>
        <fullName evidence="11">Sushi domain-containing protein</fullName>
    </recommendedName>
</protein>
<keyword evidence="5" id="KW-0732">Signal</keyword>
<evidence type="ECO:0000313" key="9">
    <source>
        <dbReference type="EMBL" id="JAT16780.1"/>
    </source>
</evidence>
<evidence type="ECO:0000259" key="8">
    <source>
        <dbReference type="PROSITE" id="PS50958"/>
    </source>
</evidence>
<dbReference type="Pfam" id="PF01033">
    <property type="entry name" value="Somatomedin_B"/>
    <property type="match status" value="1"/>
</dbReference>
<feature type="non-terminal residue" evidence="10">
    <location>
        <position position="1"/>
    </location>
</feature>
<dbReference type="InterPro" id="IPR000998">
    <property type="entry name" value="MAM_dom"/>
</dbReference>
<dbReference type="EMBL" id="GEBQ01023197">
    <property type="protein sequence ID" value="JAT16780.1"/>
    <property type="molecule type" value="Transcribed_RNA"/>
</dbReference>
<keyword evidence="1" id="KW-1015">Disulfide bond</keyword>
<evidence type="ECO:0000256" key="2">
    <source>
        <dbReference type="PROSITE-ProRule" id="PRU00302"/>
    </source>
</evidence>
<dbReference type="InterPro" id="IPR001212">
    <property type="entry name" value="Somatomedin_B_dom"/>
</dbReference>